<dbReference type="PANTHER" id="PTHR43808:SF31">
    <property type="entry name" value="N-ACETYL-L-CITRULLINE DEACETYLASE"/>
    <property type="match status" value="1"/>
</dbReference>
<comment type="caution">
    <text evidence="13">The sequence shown here is derived from an EMBL/GenBank/DDBJ whole genome shotgun (WGS) entry which is preliminary data.</text>
</comment>
<keyword evidence="8" id="KW-0378">Hydrolase</keyword>
<proteinExistence type="inferred from homology"/>
<evidence type="ECO:0000256" key="1">
    <source>
        <dbReference type="ARBA" id="ARBA00001941"/>
    </source>
</evidence>
<reference evidence="13 14" key="1">
    <citation type="submission" date="2013-01" db="EMBL/GenBank/DDBJ databases">
        <title>The Genome Sequence of Clostridium clostridioforme 90A8.</title>
        <authorList>
            <consortium name="The Broad Institute Genome Sequencing Platform"/>
            <person name="Earl A."/>
            <person name="Ward D."/>
            <person name="Feldgarden M."/>
            <person name="Gevers D."/>
            <person name="Courvalin P."/>
            <person name="Lambert T."/>
            <person name="Walker B."/>
            <person name="Young S.K."/>
            <person name="Zeng Q."/>
            <person name="Gargeya S."/>
            <person name="Fitzgerald M."/>
            <person name="Haas B."/>
            <person name="Abouelleil A."/>
            <person name="Alvarado L."/>
            <person name="Arachchi H.M."/>
            <person name="Berlin A.M."/>
            <person name="Chapman S.B."/>
            <person name="Dewar J."/>
            <person name="Goldberg J."/>
            <person name="Griggs A."/>
            <person name="Gujja S."/>
            <person name="Hansen M."/>
            <person name="Howarth C."/>
            <person name="Imamovic A."/>
            <person name="Larimer J."/>
            <person name="McCowan C."/>
            <person name="Murphy C."/>
            <person name="Neiman D."/>
            <person name="Pearson M."/>
            <person name="Priest M."/>
            <person name="Roberts A."/>
            <person name="Saif S."/>
            <person name="Shea T."/>
            <person name="Sisk P."/>
            <person name="Sykes S."/>
            <person name="Wortman J."/>
            <person name="Nusbaum C."/>
            <person name="Birren B."/>
        </authorList>
    </citation>
    <scope>NUCLEOTIDE SEQUENCE [LARGE SCALE GENOMIC DNA]</scope>
    <source>
        <strain evidence="13 14">90A8</strain>
    </source>
</reference>
<dbReference type="UniPathway" id="UPA00034">
    <property type="reaction ID" value="UER00021"/>
</dbReference>
<dbReference type="Proteomes" id="UP000013085">
    <property type="component" value="Unassembled WGS sequence"/>
</dbReference>
<dbReference type="InterPro" id="IPR050072">
    <property type="entry name" value="Peptidase_M20A"/>
</dbReference>
<comment type="similarity">
    <text evidence="4">Belongs to the peptidase M20A family.</text>
</comment>
<evidence type="ECO:0000256" key="9">
    <source>
        <dbReference type="ARBA" id="ARBA00022833"/>
    </source>
</evidence>
<evidence type="ECO:0000256" key="10">
    <source>
        <dbReference type="ARBA" id="ARBA00023285"/>
    </source>
</evidence>
<dbReference type="InterPro" id="IPR001261">
    <property type="entry name" value="ArgE/DapE_CS"/>
</dbReference>
<gene>
    <name evidence="13" type="ORF">HMPREF1090_00960</name>
</gene>
<dbReference type="InterPro" id="IPR002933">
    <property type="entry name" value="Peptidase_M20"/>
</dbReference>
<dbReference type="AlphaFoldDB" id="A0A0E2HFG4"/>
<evidence type="ECO:0000256" key="6">
    <source>
        <dbReference type="ARBA" id="ARBA00016853"/>
    </source>
</evidence>
<dbReference type="PATRIC" id="fig|999408.3.peg.1025"/>
<sequence length="376" mass="41085">MDCIELLRELIRFDTVNPPGNEKPAARYLAGILQTAGFRCEVQDLGGNRANLIAVLGGGDGPELMLTGHLDVVPAMGAWDSSPFSMAEKDGRLYGRGTSDMKGGIAAMCEAAMGCAARKETMKGSLKLLFVADEECSNLGTLSYLKTHGGSGYAIIGEPTRLEVAVAHRGVSRDYIDIKGAPRHAALPAGEEDAVMKACRAVLAVNDMNETLRHVTHPVLPPPGIAVTMIEGYEKDNVVPGNVRLLLDFRIHPGMDHEQVGRFLDKGFEQAGIDGCQRTLRYYMPGGEIGQDDRFVKLCLEERERLLGIKSFPQPFEASCEQCFLTEQGIRTVICGPGDIAQAHTVGEFTREKQVRDAVKLYGRIIDRILYKTKYN</sequence>
<dbReference type="InterPro" id="IPR036264">
    <property type="entry name" value="Bact_exopeptidase_dim_dom"/>
</dbReference>
<organism evidence="13 14">
    <name type="scientific">[Clostridium] clostridioforme 90A8</name>
    <dbReference type="NCBI Taxonomy" id="999408"/>
    <lineage>
        <taxon>Bacteria</taxon>
        <taxon>Bacillati</taxon>
        <taxon>Bacillota</taxon>
        <taxon>Clostridia</taxon>
        <taxon>Lachnospirales</taxon>
        <taxon>Lachnospiraceae</taxon>
        <taxon>Enterocloster</taxon>
    </lineage>
</organism>
<dbReference type="InterPro" id="IPR010182">
    <property type="entry name" value="ArgE/DapE"/>
</dbReference>
<dbReference type="GO" id="GO:0006526">
    <property type="term" value="P:L-arginine biosynthetic process"/>
    <property type="evidence" value="ECO:0007669"/>
    <property type="project" value="TreeGrafter"/>
</dbReference>
<comment type="catalytic activity">
    <reaction evidence="11">
        <text>N-succinyl-(2S,6S)-2,6-diaminopimelate + H2O = (2S,6S)-2,6-diaminopimelate + succinate</text>
        <dbReference type="Rhea" id="RHEA:22608"/>
        <dbReference type="ChEBI" id="CHEBI:15377"/>
        <dbReference type="ChEBI" id="CHEBI:30031"/>
        <dbReference type="ChEBI" id="CHEBI:57609"/>
        <dbReference type="ChEBI" id="CHEBI:58087"/>
        <dbReference type="EC" id="3.5.1.18"/>
    </reaction>
</comment>
<dbReference type="HOGENOM" id="CLU_021802_2_0_9"/>
<dbReference type="RefSeq" id="WP_002594885.1">
    <property type="nucleotide sequence ID" value="NZ_KB850998.1"/>
</dbReference>
<evidence type="ECO:0000256" key="3">
    <source>
        <dbReference type="ARBA" id="ARBA00005130"/>
    </source>
</evidence>
<keyword evidence="7" id="KW-0479">Metal-binding</keyword>
<name>A0A0E2HFG4_9FIRM</name>
<dbReference type="GO" id="GO:0008777">
    <property type="term" value="F:acetylornithine deacetylase activity"/>
    <property type="evidence" value="ECO:0007669"/>
    <property type="project" value="TreeGrafter"/>
</dbReference>
<comment type="pathway">
    <text evidence="3">Amino-acid biosynthesis; L-lysine biosynthesis via DAP pathway; LL-2,6-diaminopimelate from (S)-tetrahydrodipicolinate (succinylase route): step 3/3.</text>
</comment>
<dbReference type="NCBIfam" id="TIGR01910">
    <property type="entry name" value="DapE-ArgE"/>
    <property type="match status" value="1"/>
</dbReference>
<evidence type="ECO:0000256" key="2">
    <source>
        <dbReference type="ARBA" id="ARBA00001947"/>
    </source>
</evidence>
<dbReference type="PROSITE" id="PS00759">
    <property type="entry name" value="ARGE_DAPE_CPG2_2"/>
    <property type="match status" value="1"/>
</dbReference>
<dbReference type="EMBL" id="AGYR01000006">
    <property type="protein sequence ID" value="ENZ19088.1"/>
    <property type="molecule type" value="Genomic_DNA"/>
</dbReference>
<dbReference type="GO" id="GO:0046872">
    <property type="term" value="F:metal ion binding"/>
    <property type="evidence" value="ECO:0007669"/>
    <property type="project" value="UniProtKB-KW"/>
</dbReference>
<dbReference type="SUPFAM" id="SSF53187">
    <property type="entry name" value="Zn-dependent exopeptidases"/>
    <property type="match status" value="1"/>
</dbReference>
<comment type="cofactor">
    <cofactor evidence="2">
        <name>Zn(2+)</name>
        <dbReference type="ChEBI" id="CHEBI:29105"/>
    </cofactor>
</comment>
<evidence type="ECO:0000256" key="4">
    <source>
        <dbReference type="ARBA" id="ARBA00006247"/>
    </source>
</evidence>
<accession>A0A0E2HFG4</accession>
<evidence type="ECO:0000256" key="5">
    <source>
        <dbReference type="ARBA" id="ARBA00011921"/>
    </source>
</evidence>
<evidence type="ECO:0000256" key="11">
    <source>
        <dbReference type="ARBA" id="ARBA00051301"/>
    </source>
</evidence>
<protein>
    <recommendedName>
        <fullName evidence="6">Probable succinyl-diaminopimelate desuccinylase</fullName>
        <ecNumber evidence="5">3.5.1.18</ecNumber>
    </recommendedName>
</protein>
<dbReference type="EC" id="3.5.1.18" evidence="5"/>
<evidence type="ECO:0000313" key="13">
    <source>
        <dbReference type="EMBL" id="ENZ19088.1"/>
    </source>
</evidence>
<evidence type="ECO:0000256" key="8">
    <source>
        <dbReference type="ARBA" id="ARBA00022801"/>
    </source>
</evidence>
<dbReference type="PANTHER" id="PTHR43808">
    <property type="entry name" value="ACETYLORNITHINE DEACETYLASE"/>
    <property type="match status" value="1"/>
</dbReference>
<evidence type="ECO:0000259" key="12">
    <source>
        <dbReference type="Pfam" id="PF07687"/>
    </source>
</evidence>
<dbReference type="Pfam" id="PF01546">
    <property type="entry name" value="Peptidase_M20"/>
    <property type="match status" value="1"/>
</dbReference>
<dbReference type="GO" id="GO:0009089">
    <property type="term" value="P:lysine biosynthetic process via diaminopimelate"/>
    <property type="evidence" value="ECO:0007669"/>
    <property type="project" value="UniProtKB-UniPathway"/>
</dbReference>
<dbReference type="Pfam" id="PF07687">
    <property type="entry name" value="M20_dimer"/>
    <property type="match status" value="1"/>
</dbReference>
<dbReference type="Gene3D" id="3.40.630.10">
    <property type="entry name" value="Zn peptidases"/>
    <property type="match status" value="1"/>
</dbReference>
<keyword evidence="10" id="KW-0170">Cobalt</keyword>
<dbReference type="PROSITE" id="PS00758">
    <property type="entry name" value="ARGE_DAPE_CPG2_1"/>
    <property type="match status" value="1"/>
</dbReference>
<feature type="domain" description="Peptidase M20 dimerisation" evidence="12">
    <location>
        <begin position="166"/>
        <end position="262"/>
    </location>
</feature>
<evidence type="ECO:0000313" key="14">
    <source>
        <dbReference type="Proteomes" id="UP000013085"/>
    </source>
</evidence>
<dbReference type="InterPro" id="IPR011650">
    <property type="entry name" value="Peptidase_M20_dimer"/>
</dbReference>
<dbReference type="Gene3D" id="3.30.70.360">
    <property type="match status" value="1"/>
</dbReference>
<dbReference type="SUPFAM" id="SSF55031">
    <property type="entry name" value="Bacterial exopeptidase dimerisation domain"/>
    <property type="match status" value="1"/>
</dbReference>
<comment type="cofactor">
    <cofactor evidence="1">
        <name>Co(2+)</name>
        <dbReference type="ChEBI" id="CHEBI:48828"/>
    </cofactor>
</comment>
<keyword evidence="9" id="KW-0862">Zinc</keyword>
<evidence type="ECO:0000256" key="7">
    <source>
        <dbReference type="ARBA" id="ARBA00022723"/>
    </source>
</evidence>
<dbReference type="GO" id="GO:0009014">
    <property type="term" value="F:succinyl-diaminopimelate desuccinylase activity"/>
    <property type="evidence" value="ECO:0007669"/>
    <property type="project" value="UniProtKB-EC"/>
</dbReference>